<reference evidence="2" key="2">
    <citation type="journal article" date="2000" name="Genome Res.">
        <title>Normalization and subtraction of cap-trapper-selected cDNAs to prepare full-length cDNA libraries for rapid discovery of new genes.</title>
        <authorList>
            <person name="Carninci P."/>
            <person name="Shibata Y."/>
            <person name="Hayatsu N."/>
            <person name="Sugahara Y."/>
            <person name="Shibata K."/>
            <person name="Itoh M."/>
            <person name="Konno H."/>
            <person name="Okazaki Y."/>
            <person name="Muramatsu M."/>
            <person name="Hayashizaki Y."/>
        </authorList>
    </citation>
    <scope>NUCLEOTIDE SEQUENCE</scope>
    <source>
        <strain evidence="2">C57BL/6J</strain>
        <tissue evidence="2">Hypothalamus</tissue>
    </source>
</reference>
<accession>Q8CAI3</accession>
<dbReference type="EMBL" id="AK038731">
    <property type="protein sequence ID" value="BAC30112.1"/>
    <property type="molecule type" value="mRNA"/>
</dbReference>
<dbReference type="AGR" id="MGI:1929213"/>
<reference evidence="2" key="6">
    <citation type="journal article" date="2002" name="Nature">
        <title>Analysis of the mouse transcriptome based on functional annotation of 60,770 full-length cDNAs.</title>
        <authorList>
            <consortium name="The FANTOM Consortium and the RIKEN Genome Exploration Research Group Phase I and II Team"/>
        </authorList>
    </citation>
    <scope>NUCLEOTIDE SEQUENCE</scope>
    <source>
        <strain evidence="2">C57BL/6J</strain>
        <tissue evidence="2">Hypothalamus</tissue>
    </source>
</reference>
<reference evidence="2" key="4">
    <citation type="journal article" date="2001" name="Nature">
        <title>Functional annotation of a full-length mouse cDNA collection.</title>
        <authorList>
            <consortium name="The RIKEN Genome Exploration Research Group Phase II Team and the FANTOM Consortium"/>
        </authorList>
    </citation>
    <scope>NUCLEOTIDE SEQUENCE</scope>
    <source>
        <strain evidence="2">C57BL/6J</strain>
        <tissue evidence="2">Hypothalamus</tissue>
    </source>
</reference>
<keyword evidence="1" id="KW-0732">Signal</keyword>
<name>Q8CAI3_MOUSE</name>
<reference evidence="2" key="8">
    <citation type="journal article" date="2005" name="Science">
        <title>Antisense Transcription in the Mammalian Transcriptome.</title>
        <authorList>
            <consortium name="RIKEN Genome Exploration Research Group and Genome Science Group (Genome Network Project Core Group) and the FANTOM Consortium"/>
        </authorList>
    </citation>
    <scope>NUCLEOTIDE SEQUENCE</scope>
    <source>
        <strain evidence="2">C57BL/6J</strain>
        <tissue evidence="2">Hypothalamus</tissue>
    </source>
</reference>
<dbReference type="AlphaFoldDB" id="Q8CAI3"/>
<sequence>MRKSAAFFFVCLFCFLSCRFYDGMLSVLLKLENKQTKKVILVFRNTCASVHAHMCTRSHTMEADVPGRRPLEKFREQELAFKRILVYIFLINLQFKQEIC</sequence>
<dbReference type="MGI" id="MGI:1929213">
    <property type="gene designation" value="Zbtb20"/>
</dbReference>
<proteinExistence type="evidence at transcript level"/>
<evidence type="ECO:0000313" key="2">
    <source>
        <dbReference type="EMBL" id="BAC30112.1"/>
    </source>
</evidence>
<evidence type="ECO:0000313" key="3">
    <source>
        <dbReference type="MGI" id="MGI:1929213"/>
    </source>
</evidence>
<evidence type="ECO:0000256" key="1">
    <source>
        <dbReference type="SAM" id="SignalP"/>
    </source>
</evidence>
<gene>
    <name evidence="3" type="primary">Zbtb20</name>
</gene>
<evidence type="ECO:0008006" key="4">
    <source>
        <dbReference type="Google" id="ProtNLM"/>
    </source>
</evidence>
<reference evidence="2" key="1">
    <citation type="journal article" date="1999" name="Methods Enzymol.">
        <title>High-efficiency full-length cDNA cloning.</title>
        <authorList>
            <person name="Carninci P."/>
            <person name="Hayashizaki Y."/>
        </authorList>
    </citation>
    <scope>NUCLEOTIDE SEQUENCE</scope>
    <source>
        <strain evidence="2">C57BL/6J</strain>
        <tissue evidence="2">Hypothalamus</tissue>
    </source>
</reference>
<protein>
    <recommendedName>
        <fullName evidence="4">Secreted protein</fullName>
    </recommendedName>
</protein>
<reference evidence="2" key="5">
    <citation type="submission" date="2001-07" db="EMBL/GenBank/DDBJ databases">
        <authorList>
            <person name="Adachi J."/>
            <person name="Aizawa K."/>
            <person name="Akimura T."/>
            <person name="Arakawa T."/>
            <person name="Bono H."/>
            <person name="Carninci P."/>
            <person name="Fukuda S."/>
            <person name="Furuno M."/>
            <person name="Hanagaki T."/>
            <person name="Hara A."/>
            <person name="Hashizume W."/>
            <person name="Hayashida K."/>
            <person name="Hayatsu N."/>
            <person name="Hiramoto K."/>
            <person name="Hiraoka T."/>
            <person name="Hirozane T."/>
            <person name="Hori F."/>
            <person name="Imotani K."/>
            <person name="Ishii Y."/>
            <person name="Itoh M."/>
            <person name="Kagawa I."/>
            <person name="Kasukawa T."/>
            <person name="Katoh H."/>
            <person name="Kawai J."/>
            <person name="Kojima Y."/>
            <person name="Kondo S."/>
            <person name="Konno H."/>
            <person name="Kouda M."/>
            <person name="Koya S."/>
            <person name="Kurihara C."/>
            <person name="Matsuyama T."/>
            <person name="Miyazaki A."/>
            <person name="Murata M."/>
            <person name="Nakamura M."/>
            <person name="Nishi K."/>
            <person name="Nomura K."/>
            <person name="Numazaki R."/>
            <person name="Ohno M."/>
            <person name="Ohsato N."/>
            <person name="Okazaki Y."/>
            <person name="Saito R."/>
            <person name="Saitoh H."/>
            <person name="Sakai C."/>
            <person name="Sakai K."/>
            <person name="Sakazume N."/>
            <person name="Sano H."/>
            <person name="Sasaki D."/>
            <person name="Shibata K."/>
            <person name="Shinagawa A."/>
            <person name="Shiraki T."/>
            <person name="Sogabe Y."/>
            <person name="Tagami M."/>
            <person name="Tagawa A."/>
            <person name="Takahashi F."/>
            <person name="Takaku-Akahira S."/>
            <person name="Takeda Y."/>
            <person name="Tanaka T."/>
            <person name="Tomaru A."/>
            <person name="Toya T."/>
            <person name="Yasunishi A."/>
            <person name="Muramatsu M."/>
            <person name="Hayashizaki Y."/>
        </authorList>
    </citation>
    <scope>NUCLEOTIDE SEQUENCE</scope>
    <source>
        <strain evidence="2">C57BL/6J</strain>
        <tissue evidence="2">Hypothalamus</tissue>
    </source>
</reference>
<feature type="signal peptide" evidence="1">
    <location>
        <begin position="1"/>
        <end position="20"/>
    </location>
</feature>
<reference evidence="2" key="3">
    <citation type="journal article" date="2000" name="Genome Res.">
        <title>RIKEN integrated sequence analysis (RISA) system--384-format sequencing pipeline with 384 multicapillary sequencer.</title>
        <authorList>
            <person name="Shibata K."/>
            <person name="Itoh M."/>
            <person name="Aizawa K."/>
            <person name="Nagaoka S."/>
            <person name="Sasaki N."/>
            <person name="Carninci P."/>
            <person name="Konno H."/>
            <person name="Akiyama J."/>
            <person name="Nishi K."/>
            <person name="Kitsunai T."/>
            <person name="Tashiro H."/>
            <person name="Itoh M."/>
            <person name="Sumi N."/>
            <person name="Ishii Y."/>
            <person name="Nakamura S."/>
            <person name="Hazama M."/>
            <person name="Nishine T."/>
            <person name="Harada A."/>
            <person name="Yamamoto R."/>
            <person name="Matsumoto H."/>
            <person name="Sakaguchi S."/>
            <person name="Ikegami T."/>
            <person name="Kashiwagi K."/>
            <person name="Fujiwake S."/>
            <person name="Inoue K."/>
            <person name="Togawa Y."/>
            <person name="Izawa M."/>
            <person name="Ohara E."/>
            <person name="Watahiki M."/>
            <person name="Yoneda Y."/>
            <person name="Ishikawa T."/>
            <person name="Ozawa K."/>
            <person name="Tanaka T."/>
            <person name="Matsuura S."/>
            <person name="Kawai J."/>
            <person name="Okazaki Y."/>
            <person name="Muramatsu M."/>
            <person name="Inoue Y."/>
            <person name="Kira A."/>
            <person name="Hayashizaki Y."/>
        </authorList>
    </citation>
    <scope>NUCLEOTIDE SEQUENCE</scope>
    <source>
        <strain evidence="2">C57BL/6J</strain>
        <tissue evidence="2">Hypothalamus</tissue>
    </source>
</reference>
<reference evidence="2" key="7">
    <citation type="journal article" date="2005" name="Science">
        <title>The Transcriptional Landscape of the Mammalian Genome.</title>
        <authorList>
            <consortium name="The FANTOM Consortium"/>
            <consortium name="Riken Genome Exploration Research Group and Genome Science Group (Genome Network Project Core Group)"/>
        </authorList>
    </citation>
    <scope>NUCLEOTIDE SEQUENCE</scope>
    <source>
        <strain evidence="2">C57BL/6J</strain>
        <tissue evidence="2">Hypothalamus</tissue>
    </source>
</reference>
<feature type="chain" id="PRO_5004303998" description="Secreted protein" evidence="1">
    <location>
        <begin position="21"/>
        <end position="100"/>
    </location>
</feature>
<organism evidence="2">
    <name type="scientific">Mus musculus</name>
    <name type="common">Mouse</name>
    <dbReference type="NCBI Taxonomy" id="10090"/>
    <lineage>
        <taxon>Eukaryota</taxon>
        <taxon>Metazoa</taxon>
        <taxon>Chordata</taxon>
        <taxon>Craniata</taxon>
        <taxon>Vertebrata</taxon>
        <taxon>Euteleostomi</taxon>
        <taxon>Mammalia</taxon>
        <taxon>Eutheria</taxon>
        <taxon>Euarchontoglires</taxon>
        <taxon>Glires</taxon>
        <taxon>Rodentia</taxon>
        <taxon>Myomorpha</taxon>
        <taxon>Muroidea</taxon>
        <taxon>Muridae</taxon>
        <taxon>Murinae</taxon>
        <taxon>Mus</taxon>
        <taxon>Mus</taxon>
    </lineage>
</organism>